<evidence type="ECO:0000313" key="16">
    <source>
        <dbReference type="Proteomes" id="UP000515156"/>
    </source>
</evidence>
<evidence type="ECO:0000256" key="9">
    <source>
        <dbReference type="ARBA" id="ARBA00023002"/>
    </source>
</evidence>
<dbReference type="PROSITE" id="PS00086">
    <property type="entry name" value="CYTOCHROME_P450"/>
    <property type="match status" value="1"/>
</dbReference>
<accession>A0A6P7ZAB8</accession>
<keyword evidence="11 14" id="KW-0503">Monooxygenase</keyword>
<reference evidence="17" key="2">
    <citation type="submission" date="2025-08" db="UniProtKB">
        <authorList>
            <consortium name="RefSeq"/>
        </authorList>
    </citation>
    <scope>IDENTIFICATION</scope>
</reference>
<evidence type="ECO:0000256" key="2">
    <source>
        <dbReference type="ARBA" id="ARBA00004524"/>
    </source>
</evidence>
<keyword evidence="10 13" id="KW-0408">Iron</keyword>
<dbReference type="AlphaFoldDB" id="A0A6P7ZAB8"/>
<dbReference type="InterPro" id="IPR017972">
    <property type="entry name" value="Cyt_P450_CS"/>
</dbReference>
<name>A0A6P7ZAB8_9AMPH</name>
<keyword evidence="7" id="KW-0256">Endoplasmic reticulum</keyword>
<dbReference type="InParanoid" id="A0A6P7ZAB8"/>
<dbReference type="GO" id="GO:0005789">
    <property type="term" value="C:endoplasmic reticulum membrane"/>
    <property type="evidence" value="ECO:0007669"/>
    <property type="project" value="UniProtKB-SubCell"/>
</dbReference>
<evidence type="ECO:0000256" key="6">
    <source>
        <dbReference type="ARBA" id="ARBA00022723"/>
    </source>
</evidence>
<evidence type="ECO:0000256" key="11">
    <source>
        <dbReference type="ARBA" id="ARBA00023033"/>
    </source>
</evidence>
<sequence length="495" mass="57311">MVLVDAVSLLLLIFSLSFLVFLIAQRSIKKWGKMPPGPTPLPFIGNILQLRPNDILNSFRKLNKKYGSVYMVYFGTRPVLILNGYDAVKEALVNNADMFGERGRTPGLLMLFSEYGILTTNGERWKQLRRFALTTMRNLGMGKRSIEERIQEEAQFLVEELRKTKGSSFDPTFYLSRSVSNVICSIVFGNRFDYEDEEFVKLIKMLNQFSKLFDSPLTQLFNHFPHIMKYIPGPHLRAFENMKLLRGFIQERKKMHQESLDPNCPQDFIDCFLIKMEKEKQNKASEFNDDNLMMSTLNLFFAGTETTSTTLRYGFLILMKYPEIAEKVMQEIDHMIGQNRAPSVEDRSKMPYTDAVIHEIQRFVDIVPLNAPHMVTQDTEFRGYAIPKGTMVFPMLTTVLKDPQWFKNPYSFDPGHFLDEHSAFKKNDAFMPFSAGKRICLGEGLARMELFLFFTTILQNFTLRTTKDPKDIDISSGLRSGNSPRPYQLYVHPRR</sequence>
<dbReference type="PRINTS" id="PR01684">
    <property type="entry name" value="EP450ICYP2A"/>
</dbReference>
<comment type="similarity">
    <text evidence="4 14">Belongs to the cytochrome P450 family.</text>
</comment>
<dbReference type="RefSeq" id="XP_030074508.1">
    <property type="nucleotide sequence ID" value="XM_030218648.1"/>
</dbReference>
<evidence type="ECO:0000256" key="7">
    <source>
        <dbReference type="ARBA" id="ARBA00022824"/>
    </source>
</evidence>
<evidence type="ECO:0000256" key="4">
    <source>
        <dbReference type="ARBA" id="ARBA00010617"/>
    </source>
</evidence>
<comment type="subcellular location">
    <subcellularLocation>
        <location evidence="3">Endoplasmic reticulum membrane</location>
    </subcellularLocation>
    <subcellularLocation>
        <location evidence="2">Microsome membrane</location>
    </subcellularLocation>
</comment>
<dbReference type="FunFam" id="1.10.630.10:FF:000001">
    <property type="entry name" value="Cytochrome P450, family 2"/>
    <property type="match status" value="1"/>
</dbReference>
<dbReference type="PRINTS" id="PR00463">
    <property type="entry name" value="EP450I"/>
</dbReference>
<dbReference type="GO" id="GO:0020037">
    <property type="term" value="F:heme binding"/>
    <property type="evidence" value="ECO:0007669"/>
    <property type="project" value="InterPro"/>
</dbReference>
<dbReference type="GO" id="GO:0005506">
    <property type="term" value="F:iron ion binding"/>
    <property type="evidence" value="ECO:0007669"/>
    <property type="project" value="InterPro"/>
</dbReference>
<dbReference type="GO" id="GO:0008392">
    <property type="term" value="F:arachidonate epoxygenase activity"/>
    <property type="evidence" value="ECO:0007669"/>
    <property type="project" value="TreeGrafter"/>
</dbReference>
<dbReference type="KEGG" id="muo:115480163"/>
<evidence type="ECO:0000256" key="5">
    <source>
        <dbReference type="ARBA" id="ARBA00022617"/>
    </source>
</evidence>
<protein>
    <submittedName>
        <fullName evidence="17">Cytochrome P450 2G1-like</fullName>
    </submittedName>
</protein>
<keyword evidence="16" id="KW-1185">Reference proteome</keyword>
<dbReference type="Proteomes" id="UP000515156">
    <property type="component" value="Chromosome 11"/>
</dbReference>
<dbReference type="InterPro" id="IPR036396">
    <property type="entry name" value="Cyt_P450_sf"/>
</dbReference>
<dbReference type="GO" id="GO:0006805">
    <property type="term" value="P:xenobiotic metabolic process"/>
    <property type="evidence" value="ECO:0007669"/>
    <property type="project" value="TreeGrafter"/>
</dbReference>
<keyword evidence="12 15" id="KW-0472">Membrane</keyword>
<evidence type="ECO:0000256" key="10">
    <source>
        <dbReference type="ARBA" id="ARBA00023004"/>
    </source>
</evidence>
<feature type="transmembrane region" description="Helical" evidence="15">
    <location>
        <begin position="6"/>
        <end position="24"/>
    </location>
</feature>
<dbReference type="PANTHER" id="PTHR24300">
    <property type="entry name" value="CYTOCHROME P450 508A4-RELATED"/>
    <property type="match status" value="1"/>
</dbReference>
<reference evidence="16" key="1">
    <citation type="submission" date="2024-06" db="UniProtKB">
        <authorList>
            <consortium name="RefSeq"/>
        </authorList>
    </citation>
    <scope>NUCLEOTIDE SEQUENCE [LARGE SCALE GENOMIC DNA]</scope>
</reference>
<organism evidence="16 17">
    <name type="scientific">Microcaecilia unicolor</name>
    <dbReference type="NCBI Taxonomy" id="1415580"/>
    <lineage>
        <taxon>Eukaryota</taxon>
        <taxon>Metazoa</taxon>
        <taxon>Chordata</taxon>
        <taxon>Craniata</taxon>
        <taxon>Vertebrata</taxon>
        <taxon>Euteleostomi</taxon>
        <taxon>Amphibia</taxon>
        <taxon>Gymnophiona</taxon>
        <taxon>Siphonopidae</taxon>
        <taxon>Microcaecilia</taxon>
    </lineage>
</organism>
<comment type="cofactor">
    <cofactor evidence="1 13">
        <name>heme</name>
        <dbReference type="ChEBI" id="CHEBI:30413"/>
    </cofactor>
</comment>
<feature type="binding site" description="axial binding residue" evidence="13">
    <location>
        <position position="440"/>
    </location>
    <ligand>
        <name>heme</name>
        <dbReference type="ChEBI" id="CHEBI:30413"/>
    </ligand>
    <ligandPart>
        <name>Fe</name>
        <dbReference type="ChEBI" id="CHEBI:18248"/>
    </ligandPart>
</feature>
<dbReference type="GO" id="GO:0016712">
    <property type="term" value="F:oxidoreductase activity, acting on paired donors, with incorporation or reduction of molecular oxygen, reduced flavin or flavoprotein as one donor, and incorporation of one atom of oxygen"/>
    <property type="evidence" value="ECO:0007669"/>
    <property type="project" value="InterPro"/>
</dbReference>
<proteinExistence type="inferred from homology"/>
<evidence type="ECO:0000313" key="17">
    <source>
        <dbReference type="RefSeq" id="XP_030074508.1"/>
    </source>
</evidence>
<dbReference type="GeneID" id="115480163"/>
<evidence type="ECO:0000256" key="13">
    <source>
        <dbReference type="PIRSR" id="PIRSR602401-1"/>
    </source>
</evidence>
<dbReference type="InterPro" id="IPR008067">
    <property type="entry name" value="Cyt_P450_E_grp-I_CYP2A-like"/>
</dbReference>
<evidence type="ECO:0000256" key="12">
    <source>
        <dbReference type="ARBA" id="ARBA00023136"/>
    </source>
</evidence>
<dbReference type="PRINTS" id="PR00385">
    <property type="entry name" value="P450"/>
</dbReference>
<keyword evidence="6 13" id="KW-0479">Metal-binding</keyword>
<keyword evidence="15" id="KW-0812">Transmembrane</keyword>
<evidence type="ECO:0000256" key="14">
    <source>
        <dbReference type="RuleBase" id="RU000461"/>
    </source>
</evidence>
<dbReference type="GO" id="GO:0019373">
    <property type="term" value="P:epoxygenase P450 pathway"/>
    <property type="evidence" value="ECO:0007669"/>
    <property type="project" value="TreeGrafter"/>
</dbReference>
<keyword evidence="5 13" id="KW-0349">Heme</keyword>
<dbReference type="SUPFAM" id="SSF48264">
    <property type="entry name" value="Cytochrome P450"/>
    <property type="match status" value="1"/>
</dbReference>
<evidence type="ECO:0000256" key="1">
    <source>
        <dbReference type="ARBA" id="ARBA00001971"/>
    </source>
</evidence>
<evidence type="ECO:0000256" key="3">
    <source>
        <dbReference type="ARBA" id="ARBA00004586"/>
    </source>
</evidence>
<gene>
    <name evidence="17" type="primary">LOC115480163</name>
</gene>
<keyword evidence="15" id="KW-1133">Transmembrane helix</keyword>
<evidence type="ECO:0000256" key="8">
    <source>
        <dbReference type="ARBA" id="ARBA00022848"/>
    </source>
</evidence>
<dbReference type="InterPro" id="IPR050182">
    <property type="entry name" value="Cytochrome_P450_fam2"/>
</dbReference>
<dbReference type="PANTHER" id="PTHR24300:SF390">
    <property type="entry name" value="CYTOCHROME P450 FAMILY 2 SUBFAMILY A MEMBER 6 GENE 2"/>
    <property type="match status" value="1"/>
</dbReference>
<keyword evidence="8" id="KW-0492">Microsome</keyword>
<dbReference type="OrthoDB" id="1055148at2759"/>
<dbReference type="InterPro" id="IPR002401">
    <property type="entry name" value="Cyt_P450_E_grp-I"/>
</dbReference>
<dbReference type="Gene3D" id="1.10.630.10">
    <property type="entry name" value="Cytochrome P450"/>
    <property type="match status" value="1"/>
</dbReference>
<dbReference type="InterPro" id="IPR001128">
    <property type="entry name" value="Cyt_P450"/>
</dbReference>
<evidence type="ECO:0000256" key="15">
    <source>
        <dbReference type="SAM" id="Phobius"/>
    </source>
</evidence>
<keyword evidence="9 14" id="KW-0560">Oxidoreductase</keyword>
<dbReference type="Pfam" id="PF00067">
    <property type="entry name" value="p450"/>
    <property type="match status" value="1"/>
</dbReference>